<accession>A6HRU1</accession>
<evidence type="ECO:0000313" key="1">
    <source>
        <dbReference type="EMBL" id="EDM16132.1"/>
    </source>
</evidence>
<reference evidence="1 2" key="1">
    <citation type="submission" date="2005-09" db="EMBL/GenBank/DDBJ databases">
        <authorList>
            <person name="Mural R.J."/>
            <person name="Li P.W."/>
            <person name="Adams M.D."/>
            <person name="Amanatides P.G."/>
            <person name="Baden-Tillson H."/>
            <person name="Barnstead M."/>
            <person name="Chin S.H."/>
            <person name="Dew I."/>
            <person name="Evans C.A."/>
            <person name="Ferriera S."/>
            <person name="Flanigan M."/>
            <person name="Fosler C."/>
            <person name="Glodek A."/>
            <person name="Gu Z."/>
            <person name="Holt R.A."/>
            <person name="Jennings D."/>
            <person name="Kraft C.L."/>
            <person name="Lu F."/>
            <person name="Nguyen T."/>
            <person name="Nusskern D.R."/>
            <person name="Pfannkoch C.M."/>
            <person name="Sitter C."/>
            <person name="Sutton G.G."/>
            <person name="Venter J.C."/>
            <person name="Wang Z."/>
            <person name="Woodage T."/>
            <person name="Zheng X.H."/>
            <person name="Zhong F."/>
        </authorList>
    </citation>
    <scope>NUCLEOTIDE SEQUENCE [LARGE SCALE GENOMIC DNA]</scope>
    <source>
        <strain>BN</strain>
        <strain evidence="2">Sprague-Dawley</strain>
    </source>
</reference>
<sequence>MEELLLGRLLTDGHLTLVPTQQMNHRLSNLTVINRLLLFCPRFMVFGMLL</sequence>
<name>A6HRU1_RAT</name>
<dbReference type="AlphaFoldDB" id="A6HRU1"/>
<evidence type="ECO:0000313" key="3">
    <source>
        <dbReference type="RGD" id="620921"/>
    </source>
</evidence>
<dbReference type="RGD" id="620921">
    <property type="gene designation" value="Khdrbs3"/>
</dbReference>
<dbReference type="Proteomes" id="UP000234681">
    <property type="component" value="Chromosome 7"/>
</dbReference>
<evidence type="ECO:0000313" key="2">
    <source>
        <dbReference type="Proteomes" id="UP000234681"/>
    </source>
</evidence>
<protein>
    <submittedName>
        <fullName evidence="1">KH domain containing, RNA binding, signal transduction associated 3, isoform CRA_c</fullName>
    </submittedName>
</protein>
<dbReference type="EMBL" id="CH473950">
    <property type="protein sequence ID" value="EDM16132.1"/>
    <property type="molecule type" value="Genomic_DNA"/>
</dbReference>
<gene>
    <name evidence="1 3" type="primary">Khdrbs3</name>
    <name evidence="1" type="ORF">rCG_59869</name>
</gene>
<organism evidence="1 2">
    <name type="scientific">Rattus norvegicus</name>
    <name type="common">Rat</name>
    <dbReference type="NCBI Taxonomy" id="10116"/>
    <lineage>
        <taxon>Eukaryota</taxon>
        <taxon>Metazoa</taxon>
        <taxon>Chordata</taxon>
        <taxon>Craniata</taxon>
        <taxon>Vertebrata</taxon>
        <taxon>Euteleostomi</taxon>
        <taxon>Mammalia</taxon>
        <taxon>Eutheria</taxon>
        <taxon>Euarchontoglires</taxon>
        <taxon>Glires</taxon>
        <taxon>Rodentia</taxon>
        <taxon>Myomorpha</taxon>
        <taxon>Muroidea</taxon>
        <taxon>Muridae</taxon>
        <taxon>Murinae</taxon>
        <taxon>Rattus</taxon>
    </lineage>
</organism>
<proteinExistence type="predicted"/>